<organism evidence="3">
    <name type="scientific">Oryza meridionalis</name>
    <dbReference type="NCBI Taxonomy" id="40149"/>
    <lineage>
        <taxon>Eukaryota</taxon>
        <taxon>Viridiplantae</taxon>
        <taxon>Streptophyta</taxon>
        <taxon>Embryophyta</taxon>
        <taxon>Tracheophyta</taxon>
        <taxon>Spermatophyta</taxon>
        <taxon>Magnoliopsida</taxon>
        <taxon>Liliopsida</taxon>
        <taxon>Poales</taxon>
        <taxon>Poaceae</taxon>
        <taxon>BOP clade</taxon>
        <taxon>Oryzoideae</taxon>
        <taxon>Oryzeae</taxon>
        <taxon>Oryzinae</taxon>
        <taxon>Oryza</taxon>
    </lineage>
</organism>
<dbReference type="eggNOG" id="ENOG502R1VF">
    <property type="taxonomic scope" value="Eukaryota"/>
</dbReference>
<dbReference type="Pfam" id="PF00646">
    <property type="entry name" value="F-box"/>
    <property type="match status" value="1"/>
</dbReference>
<protein>
    <recommendedName>
        <fullName evidence="2">F-box domain-containing protein</fullName>
    </recommendedName>
</protein>
<dbReference type="SUPFAM" id="SSF81383">
    <property type="entry name" value="F-box domain"/>
    <property type="match status" value="2"/>
</dbReference>
<dbReference type="Pfam" id="PF12937">
    <property type="entry name" value="F-box-like"/>
    <property type="match status" value="1"/>
</dbReference>
<feature type="region of interest" description="Disordered" evidence="1">
    <location>
        <begin position="195"/>
        <end position="236"/>
    </location>
</feature>
<evidence type="ECO:0000313" key="4">
    <source>
        <dbReference type="Proteomes" id="UP000008021"/>
    </source>
</evidence>
<dbReference type="PANTHER" id="PTHR32133">
    <property type="entry name" value="OS07G0120400 PROTEIN"/>
    <property type="match status" value="1"/>
</dbReference>
<feature type="region of interest" description="Disordered" evidence="1">
    <location>
        <begin position="23"/>
        <end position="62"/>
    </location>
</feature>
<dbReference type="PANTHER" id="PTHR32133:SF293">
    <property type="entry name" value="F-BOX DOMAIN CONTAINING PROTEIN, EXPRESSED"/>
    <property type="match status" value="1"/>
</dbReference>
<evidence type="ECO:0000259" key="2">
    <source>
        <dbReference type="PROSITE" id="PS50181"/>
    </source>
</evidence>
<dbReference type="Pfam" id="PF23635">
    <property type="entry name" value="Beta-prop_AT5G49610-like"/>
    <property type="match status" value="1"/>
</dbReference>
<feature type="domain" description="F-box" evidence="2">
    <location>
        <begin position="439"/>
        <end position="487"/>
    </location>
</feature>
<accession>A0A0E0EVR5</accession>
<dbReference type="InterPro" id="IPR001810">
    <property type="entry name" value="F-box_dom"/>
</dbReference>
<dbReference type="AlphaFoldDB" id="A0A0E0EVR5"/>
<name>A0A0E0EVR5_9ORYZ</name>
<dbReference type="InterPro" id="IPR056594">
    <property type="entry name" value="AT5G49610-like_b-prop"/>
</dbReference>
<dbReference type="Proteomes" id="UP000008021">
    <property type="component" value="Chromosome 10"/>
</dbReference>
<feature type="compositionally biased region" description="Low complexity" evidence="1">
    <location>
        <begin position="195"/>
        <end position="227"/>
    </location>
</feature>
<evidence type="ECO:0000256" key="1">
    <source>
        <dbReference type="SAM" id="MobiDB-lite"/>
    </source>
</evidence>
<dbReference type="InterPro" id="IPR036047">
    <property type="entry name" value="F-box-like_dom_sf"/>
</dbReference>
<dbReference type="Gene3D" id="1.20.1280.50">
    <property type="match status" value="2"/>
</dbReference>
<dbReference type="EnsemblPlants" id="OMERI10G01790.1">
    <property type="protein sequence ID" value="OMERI10G01790.1"/>
    <property type="gene ID" value="OMERI10G01790"/>
</dbReference>
<sequence>MCIKKLRCNGKIKSLKNYFGTKPGLKKRTSHSSPQLFVTDPPPVPSPFRRRRLGDAGDEPSPVSILPDDVLAEILHILPPDPSSLPCLSLVCKRWRRLVSDPAFHRRFHSHARRRRAPLLGFFHNSFNVPCFVPTGRAPDRVPAEAFSLRRHPGRWLFLGCRGGRALLASPFSVCRLLMVWDPLSGEPCSAAPPCSATPASATAPPHSAWSSPSSTSAAAPAPASTPRFPANGARWSVGGRHLDESISGEKISAIDMKPPVLVGNVLYWLLVENCILEFNVDAKSLAVNVISGPDLMYFPAPNWSLQIMLAEGGSKLGFGVVKFLYLKLWVRKSDSDSTASWVMRKRIKLCMFIPPPHPPLRQLEAFFDRLIAWSGPLGFTEDGSVAFLQTPNGVIMLQLDTMEFKLVLPLERLHWVYPHSSFYLTGKLISVLHCPSFLTMANMLPDDALIEILLHLPKHPTCLLRASLVCKHWRYLIRDNKFIKRFRAFHQTPPVLGIFTNSTSIPRFLPIGNPPECVTVGAFSLPDPYWHVLGCRHSRVLLISSSWNSLQVWNPMTGNRYAVPVTPDVNPRINYGRVPESHAAVLCAAGHNDHGDCSSCPFFIVWVFTNIGYAYISRYSSEKDTWDMMASSPAPSEVDSRPSILVGNVIYWPLKSKHILAFELATSRLYHIECPSETHSVYRRNVHIMKAEDGGLGLATMTGFNLQLWALEINSGGVTGWVLRKTIELGAVLPLEVPSVPLTDSHLVRRPPVRILGLVEEDDLFFIWTAVGVFAVQLKSLQFKKVFEADVSATFYPYTAFYTTGAA</sequence>
<dbReference type="Gramene" id="OMERI10G01790.1">
    <property type="protein sequence ID" value="OMERI10G01790.1"/>
    <property type="gene ID" value="OMERI10G01790"/>
</dbReference>
<dbReference type="SMART" id="SM00256">
    <property type="entry name" value="FBOX"/>
    <property type="match status" value="2"/>
</dbReference>
<dbReference type="PROSITE" id="PS50181">
    <property type="entry name" value="FBOX"/>
    <property type="match status" value="2"/>
</dbReference>
<proteinExistence type="predicted"/>
<feature type="domain" description="F-box" evidence="2">
    <location>
        <begin position="60"/>
        <end position="108"/>
    </location>
</feature>
<reference evidence="3" key="2">
    <citation type="submission" date="2018-05" db="EMBL/GenBank/DDBJ databases">
        <title>OmerRS3 (Oryza meridionalis Reference Sequence Version 3).</title>
        <authorList>
            <person name="Zhang J."/>
            <person name="Kudrna D."/>
            <person name="Lee S."/>
            <person name="Talag J."/>
            <person name="Welchert J."/>
            <person name="Wing R.A."/>
        </authorList>
    </citation>
    <scope>NUCLEOTIDE SEQUENCE [LARGE SCALE GENOMIC DNA]</scope>
    <source>
        <strain evidence="3">cv. OR44</strain>
    </source>
</reference>
<reference evidence="3" key="1">
    <citation type="submission" date="2015-04" db="UniProtKB">
        <authorList>
            <consortium name="EnsemblPlants"/>
        </authorList>
    </citation>
    <scope>IDENTIFICATION</scope>
</reference>
<keyword evidence="4" id="KW-1185">Reference proteome</keyword>
<evidence type="ECO:0000313" key="3">
    <source>
        <dbReference type="EnsemblPlants" id="OMERI10G01790.1"/>
    </source>
</evidence>
<dbReference type="HOGENOM" id="CLU_010417_1_0_1"/>